<evidence type="ECO:0000256" key="1">
    <source>
        <dbReference type="SAM" id="Coils"/>
    </source>
</evidence>
<protein>
    <submittedName>
        <fullName evidence="2">Uncharacterized protein</fullName>
    </submittedName>
</protein>
<feature type="non-terminal residue" evidence="2">
    <location>
        <position position="50"/>
    </location>
</feature>
<dbReference type="AlphaFoldDB" id="X1BFC8"/>
<reference evidence="2" key="1">
    <citation type="journal article" date="2014" name="Front. Microbiol.">
        <title>High frequency of phylogenetically diverse reductive dehalogenase-homologous genes in deep subseafloor sedimentary metagenomes.</title>
        <authorList>
            <person name="Kawai M."/>
            <person name="Futagami T."/>
            <person name="Toyoda A."/>
            <person name="Takaki Y."/>
            <person name="Nishi S."/>
            <person name="Hori S."/>
            <person name="Arai W."/>
            <person name="Tsubouchi T."/>
            <person name="Morono Y."/>
            <person name="Uchiyama I."/>
            <person name="Ito T."/>
            <person name="Fujiyama A."/>
            <person name="Inagaki F."/>
            <person name="Takami H."/>
        </authorList>
    </citation>
    <scope>NUCLEOTIDE SEQUENCE</scope>
    <source>
        <strain evidence="2">Expedition CK06-06</strain>
    </source>
</reference>
<sequence>MKEARHLIPNERKPEIAKKELAQQKIKEAKRIKELKESLKTASEEDKKHI</sequence>
<accession>X1BFC8</accession>
<proteinExistence type="predicted"/>
<comment type="caution">
    <text evidence="2">The sequence shown here is derived from an EMBL/GenBank/DDBJ whole genome shotgun (WGS) entry which is preliminary data.</text>
</comment>
<evidence type="ECO:0000313" key="2">
    <source>
        <dbReference type="EMBL" id="GAG79912.1"/>
    </source>
</evidence>
<organism evidence="2">
    <name type="scientific">marine sediment metagenome</name>
    <dbReference type="NCBI Taxonomy" id="412755"/>
    <lineage>
        <taxon>unclassified sequences</taxon>
        <taxon>metagenomes</taxon>
        <taxon>ecological metagenomes</taxon>
    </lineage>
</organism>
<name>X1BFC8_9ZZZZ</name>
<feature type="coiled-coil region" evidence="1">
    <location>
        <begin position="18"/>
        <end position="45"/>
    </location>
</feature>
<keyword evidence="1" id="KW-0175">Coiled coil</keyword>
<dbReference type="EMBL" id="BART01011033">
    <property type="protein sequence ID" value="GAG79912.1"/>
    <property type="molecule type" value="Genomic_DNA"/>
</dbReference>
<gene>
    <name evidence="2" type="ORF">S01H4_23696</name>
</gene>